<dbReference type="Gene3D" id="1.10.472.10">
    <property type="entry name" value="Cyclin-like"/>
    <property type="match status" value="2"/>
</dbReference>
<protein>
    <submittedName>
        <fullName evidence="7">Cyclin-D6-1</fullName>
    </submittedName>
</protein>
<organism evidence="6 7">
    <name type="scientific">Solanum pennellii</name>
    <name type="common">Tomato</name>
    <name type="synonym">Lycopersicon pennellii</name>
    <dbReference type="NCBI Taxonomy" id="28526"/>
    <lineage>
        <taxon>Eukaryota</taxon>
        <taxon>Viridiplantae</taxon>
        <taxon>Streptophyta</taxon>
        <taxon>Embryophyta</taxon>
        <taxon>Tracheophyta</taxon>
        <taxon>Spermatophyta</taxon>
        <taxon>Magnoliopsida</taxon>
        <taxon>eudicotyledons</taxon>
        <taxon>Gunneridae</taxon>
        <taxon>Pentapetalae</taxon>
        <taxon>asterids</taxon>
        <taxon>lamiids</taxon>
        <taxon>Solanales</taxon>
        <taxon>Solanaceae</taxon>
        <taxon>Solanoideae</taxon>
        <taxon>Solaneae</taxon>
        <taxon>Solanum</taxon>
        <taxon>Solanum subgen. Lycopersicon</taxon>
    </lineage>
</organism>
<dbReference type="CDD" id="cd20544">
    <property type="entry name" value="CYCLIN_AtCycD-like_rpt2"/>
    <property type="match status" value="1"/>
</dbReference>
<evidence type="ECO:0000256" key="1">
    <source>
        <dbReference type="ARBA" id="ARBA00022618"/>
    </source>
</evidence>
<dbReference type="InterPro" id="IPR039361">
    <property type="entry name" value="Cyclin"/>
</dbReference>
<dbReference type="GeneID" id="107012774"/>
<proteinExistence type="inferred from homology"/>
<keyword evidence="3" id="KW-0131">Cell cycle</keyword>
<evidence type="ECO:0000256" key="4">
    <source>
        <dbReference type="RuleBase" id="RU000383"/>
    </source>
</evidence>
<dbReference type="Pfam" id="PF02984">
    <property type="entry name" value="Cyclin_C"/>
    <property type="match status" value="1"/>
</dbReference>
<keyword evidence="2 4" id="KW-0195">Cyclin</keyword>
<sequence length="336" mass="38636">MLCSALFFHSFRNFNFFICSFMVSLMKFDLENPLTAFDGDDDDDNDVSALFAAESDHTPSFKSTDVHSSIRNHCFTLISQAQFSCNIDRFAAYLAVNYIDRFLSKQLFLENKPWIVRILVTASLSLAAKMRNINNSSISHIIISISNNSSMDQSEHRDNEGLIFDLQSVHRMENLILTTLNWRLRSITPFAFLQFFNSLFELSNNQSLSQSLEDRASDVIFISHYEIKLVGYKPSVLASSAFLCAAHELIPQQVPFFLDAINSKCGHIYKEEVLNCWNVMREVFVDEVVCSSSLTPNSVLDQERTSENADRNNSKKRRLNDFRNNQTFYISQIQHY</sequence>
<dbReference type="SUPFAM" id="SSF47954">
    <property type="entry name" value="Cyclin-like"/>
    <property type="match status" value="2"/>
</dbReference>
<reference evidence="7" key="2">
    <citation type="submission" date="2025-08" db="UniProtKB">
        <authorList>
            <consortium name="RefSeq"/>
        </authorList>
    </citation>
    <scope>IDENTIFICATION</scope>
</reference>
<dbReference type="InterPro" id="IPR013763">
    <property type="entry name" value="Cyclin-like_dom"/>
</dbReference>
<feature type="domain" description="Cyclin-like" evidence="5">
    <location>
        <begin position="76"/>
        <end position="178"/>
    </location>
</feature>
<dbReference type="InterPro" id="IPR004367">
    <property type="entry name" value="Cyclin_C-dom"/>
</dbReference>
<dbReference type="RefSeq" id="XP_015068183.1">
    <property type="nucleotide sequence ID" value="XM_015212697.2"/>
</dbReference>
<dbReference type="Pfam" id="PF00134">
    <property type="entry name" value="Cyclin_N"/>
    <property type="match status" value="1"/>
</dbReference>
<evidence type="ECO:0000256" key="3">
    <source>
        <dbReference type="ARBA" id="ARBA00023306"/>
    </source>
</evidence>
<keyword evidence="1" id="KW-0132">Cell division</keyword>
<dbReference type="SMART" id="SM00385">
    <property type="entry name" value="CYCLIN"/>
    <property type="match status" value="1"/>
</dbReference>
<evidence type="ECO:0000313" key="7">
    <source>
        <dbReference type="RefSeq" id="XP_015068183.1"/>
    </source>
</evidence>
<evidence type="ECO:0000313" key="6">
    <source>
        <dbReference type="Proteomes" id="UP000694930"/>
    </source>
</evidence>
<accession>A0ABM1GAD3</accession>
<dbReference type="PANTHER" id="PTHR10177">
    <property type="entry name" value="CYCLINS"/>
    <property type="match status" value="1"/>
</dbReference>
<dbReference type="InterPro" id="IPR036915">
    <property type="entry name" value="Cyclin-like_sf"/>
</dbReference>
<evidence type="ECO:0000256" key="2">
    <source>
        <dbReference type="ARBA" id="ARBA00023127"/>
    </source>
</evidence>
<reference evidence="6" key="1">
    <citation type="journal article" date="2014" name="Nat. Genet.">
        <title>The genome of the stress-tolerant wild tomato species Solanum pennellii.</title>
        <authorList>
            <person name="Bolger A."/>
            <person name="Scossa F."/>
            <person name="Bolger M.E."/>
            <person name="Lanz C."/>
            <person name="Maumus F."/>
            <person name="Tohge T."/>
            <person name="Quesneville H."/>
            <person name="Alseekh S."/>
            <person name="Sorensen I."/>
            <person name="Lichtenstein G."/>
            <person name="Fich E.A."/>
            <person name="Conte M."/>
            <person name="Keller H."/>
            <person name="Schneeberger K."/>
            <person name="Schwacke R."/>
            <person name="Ofner I."/>
            <person name="Vrebalov J."/>
            <person name="Xu Y."/>
            <person name="Osorio S."/>
            <person name="Aflitos S.A."/>
            <person name="Schijlen E."/>
            <person name="Jimenez-Gomez J.M."/>
            <person name="Ryngajllo M."/>
            <person name="Kimura S."/>
            <person name="Kumar R."/>
            <person name="Koenig D."/>
            <person name="Headland L.R."/>
            <person name="Maloof J.N."/>
            <person name="Sinha N."/>
            <person name="van Ham R.C."/>
            <person name="Lankhorst R.K."/>
            <person name="Mao L."/>
            <person name="Vogel A."/>
            <person name="Arsova B."/>
            <person name="Panstruga R."/>
            <person name="Fei Z."/>
            <person name="Rose J.K."/>
            <person name="Zamir D."/>
            <person name="Carrari F."/>
            <person name="Giovannoni J.J."/>
            <person name="Weigel D."/>
            <person name="Usadel B."/>
            <person name="Fernie A.R."/>
        </authorList>
    </citation>
    <scope>NUCLEOTIDE SEQUENCE [LARGE SCALE GENOMIC DNA]</scope>
    <source>
        <strain evidence="6">cv. LA0716</strain>
    </source>
</reference>
<gene>
    <name evidence="7" type="primary">LOC107012774</name>
</gene>
<name>A0ABM1GAD3_SOLPN</name>
<dbReference type="InterPro" id="IPR006671">
    <property type="entry name" value="Cyclin_N"/>
</dbReference>
<comment type="similarity">
    <text evidence="4">Belongs to the cyclin family.</text>
</comment>
<keyword evidence="6" id="KW-1185">Reference proteome</keyword>
<dbReference type="Proteomes" id="UP000694930">
    <property type="component" value="Chromosome 3"/>
</dbReference>
<evidence type="ECO:0000259" key="5">
    <source>
        <dbReference type="SMART" id="SM00385"/>
    </source>
</evidence>